<dbReference type="Pfam" id="PF00144">
    <property type="entry name" value="Beta-lactamase"/>
    <property type="match status" value="1"/>
</dbReference>
<dbReference type="InterPro" id="IPR050491">
    <property type="entry name" value="AmpC-like"/>
</dbReference>
<accession>A0ABW7ZYA0</accession>
<evidence type="ECO:0000259" key="2">
    <source>
        <dbReference type="Pfam" id="PF00144"/>
    </source>
</evidence>
<evidence type="ECO:0000256" key="1">
    <source>
        <dbReference type="SAM" id="SignalP"/>
    </source>
</evidence>
<reference evidence="3 4" key="1">
    <citation type="submission" date="2024-10" db="EMBL/GenBank/DDBJ databases">
        <title>The Natural Products Discovery Center: Release of the First 8490 Sequenced Strains for Exploring Actinobacteria Biosynthetic Diversity.</title>
        <authorList>
            <person name="Kalkreuter E."/>
            <person name="Kautsar S.A."/>
            <person name="Yang D."/>
            <person name="Bader C.D."/>
            <person name="Teijaro C.N."/>
            <person name="Fluegel L."/>
            <person name="Davis C.M."/>
            <person name="Simpson J.R."/>
            <person name="Lauterbach L."/>
            <person name="Steele A.D."/>
            <person name="Gui C."/>
            <person name="Meng S."/>
            <person name="Li G."/>
            <person name="Viehrig K."/>
            <person name="Ye F."/>
            <person name="Su P."/>
            <person name="Kiefer A.F."/>
            <person name="Nichols A."/>
            <person name="Cepeda A.J."/>
            <person name="Yan W."/>
            <person name="Fan B."/>
            <person name="Jiang Y."/>
            <person name="Adhikari A."/>
            <person name="Zheng C.-J."/>
            <person name="Schuster L."/>
            <person name="Cowan T.M."/>
            <person name="Smanski M.J."/>
            <person name="Chevrette M.G."/>
            <person name="De Carvalho L.P.S."/>
            <person name="Shen B."/>
        </authorList>
    </citation>
    <scope>NUCLEOTIDE SEQUENCE [LARGE SCALE GENOMIC DNA]</scope>
    <source>
        <strain evidence="3 4">NPDC049503</strain>
    </source>
</reference>
<keyword evidence="4" id="KW-1185">Reference proteome</keyword>
<comment type="caution">
    <text evidence="3">The sequence shown here is derived from an EMBL/GenBank/DDBJ whole genome shotgun (WGS) entry which is preliminary data.</text>
</comment>
<dbReference type="RefSeq" id="WP_397018783.1">
    <property type="nucleotide sequence ID" value="NZ_JBITMB010000001.1"/>
</dbReference>
<dbReference type="InterPro" id="IPR001466">
    <property type="entry name" value="Beta-lactam-related"/>
</dbReference>
<name>A0ABW7ZYA0_9ACTN</name>
<keyword evidence="3" id="KW-0378">Hydrolase</keyword>
<proteinExistence type="predicted"/>
<feature type="signal peptide" evidence="1">
    <location>
        <begin position="1"/>
        <end position="27"/>
    </location>
</feature>
<keyword evidence="1" id="KW-0732">Signal</keyword>
<dbReference type="EC" id="3.-.-.-" evidence="3"/>
<gene>
    <name evidence="3" type="ORF">ACIBP5_04735</name>
</gene>
<evidence type="ECO:0000313" key="3">
    <source>
        <dbReference type="EMBL" id="MFI7439255.1"/>
    </source>
</evidence>
<dbReference type="SUPFAM" id="SSF56601">
    <property type="entry name" value="beta-lactamase/transpeptidase-like"/>
    <property type="match status" value="1"/>
</dbReference>
<feature type="domain" description="Beta-lactamase-related" evidence="2">
    <location>
        <begin position="80"/>
        <end position="388"/>
    </location>
</feature>
<feature type="chain" id="PRO_5047149487" evidence="1">
    <location>
        <begin position="28"/>
        <end position="402"/>
    </location>
</feature>
<organism evidence="3 4">
    <name type="scientific">Nonomuraea indica</name>
    <dbReference type="NCBI Taxonomy" id="1581193"/>
    <lineage>
        <taxon>Bacteria</taxon>
        <taxon>Bacillati</taxon>
        <taxon>Actinomycetota</taxon>
        <taxon>Actinomycetes</taxon>
        <taxon>Streptosporangiales</taxon>
        <taxon>Streptosporangiaceae</taxon>
        <taxon>Nonomuraea</taxon>
    </lineage>
</organism>
<dbReference type="Gene3D" id="3.40.710.10">
    <property type="entry name" value="DD-peptidase/beta-lactamase superfamily"/>
    <property type="match status" value="1"/>
</dbReference>
<dbReference type="Proteomes" id="UP001612928">
    <property type="component" value="Unassembled WGS sequence"/>
</dbReference>
<dbReference type="GO" id="GO:0016787">
    <property type="term" value="F:hydrolase activity"/>
    <property type="evidence" value="ECO:0007669"/>
    <property type="project" value="UniProtKB-KW"/>
</dbReference>
<evidence type="ECO:0000313" key="4">
    <source>
        <dbReference type="Proteomes" id="UP001612928"/>
    </source>
</evidence>
<dbReference type="PANTHER" id="PTHR46825:SF7">
    <property type="entry name" value="D-ALANYL-D-ALANINE CARBOXYPEPTIDASE"/>
    <property type="match status" value="1"/>
</dbReference>
<dbReference type="InterPro" id="IPR012338">
    <property type="entry name" value="Beta-lactam/transpept-like"/>
</dbReference>
<protein>
    <submittedName>
        <fullName evidence="3">Serine hydrolase domain-containing protein</fullName>
        <ecNumber evidence="3">3.-.-.-</ecNumber>
    </submittedName>
</protein>
<dbReference type="PANTHER" id="PTHR46825">
    <property type="entry name" value="D-ALANYL-D-ALANINE-CARBOXYPEPTIDASE/ENDOPEPTIDASE AMPH"/>
    <property type="match status" value="1"/>
</dbReference>
<dbReference type="EMBL" id="JBITMB010000001">
    <property type="protein sequence ID" value="MFI7439255.1"/>
    <property type="molecule type" value="Genomic_DNA"/>
</dbReference>
<sequence length="402" mass="42920">MKRARTLAAGLALAALAGTTAAGPALAATPAYAMTHTMARPVTAELPPVNAAALERSIADLPAADATAAEVRVGGSRGSWRGVAGVTDLRTRKPAREGARFRAGSVTKMFTTAVVLQLVAEGRLSLDDTVQSRLPGLLPGDYPDIAVGRLLDHTSGLPSPDLPGDLESVYDTRFRTWTPHEYVALAVRNPIEFAPGTRQHYVNINTFVAGLLIEKVTGRTYEHEVTTRILRPVGMRDSYLAGDSVRVRGRHNRGYQVVPEGFRDAFRYGDAQVVDMTEMSSTSTWASGDLVSTTADLEKFVRALFSGKVVPPAQLEPMFTVPPVKTYGSDKPATYTSGMSRMVLPNGVVGYGKTGARYGFSAGVGATRDLSRTLVYAVNSTDSKAQGQNQRTLGVTLAAFTE</sequence>